<gene>
    <name evidence="2" type="ORF">BD626DRAFT_590485</name>
</gene>
<sequence>MPPKPDPHKPPSRFFRRDADRREAQLRLDEAQALLSNLTQQEQVDHARDLRRSRRDLNAWHLTDPTMCKIFDSTQLGSAVHSRALEAAHKRAETVRIQTLSDERLKAARTASQTATNDRRSQDAASYHGTPRQSSSGLAPPPSYVARRSQPQLGSGLTSTYFVYVVDKCLLQGWRFELKLRAWAQGEAERRRCCAFCLVRRKPRDGYDSQSDSDSGQDASHSSTQQPRASSSKDKSKRRGDHPKCK</sequence>
<name>A0A550CXT8_9AGAR</name>
<evidence type="ECO:0000313" key="2">
    <source>
        <dbReference type="EMBL" id="TRM69612.1"/>
    </source>
</evidence>
<evidence type="ECO:0000256" key="1">
    <source>
        <dbReference type="SAM" id="MobiDB-lite"/>
    </source>
</evidence>
<evidence type="ECO:0000313" key="3">
    <source>
        <dbReference type="Proteomes" id="UP000320762"/>
    </source>
</evidence>
<accession>A0A550CXT8</accession>
<organism evidence="2 3">
    <name type="scientific">Schizophyllum amplum</name>
    <dbReference type="NCBI Taxonomy" id="97359"/>
    <lineage>
        <taxon>Eukaryota</taxon>
        <taxon>Fungi</taxon>
        <taxon>Dikarya</taxon>
        <taxon>Basidiomycota</taxon>
        <taxon>Agaricomycotina</taxon>
        <taxon>Agaricomycetes</taxon>
        <taxon>Agaricomycetidae</taxon>
        <taxon>Agaricales</taxon>
        <taxon>Schizophyllaceae</taxon>
        <taxon>Schizophyllum</taxon>
    </lineage>
</organism>
<keyword evidence="3" id="KW-1185">Reference proteome</keyword>
<feature type="compositionally biased region" description="Basic residues" evidence="1">
    <location>
        <begin position="235"/>
        <end position="246"/>
    </location>
</feature>
<dbReference type="EMBL" id="VDMD01000001">
    <property type="protein sequence ID" value="TRM69612.1"/>
    <property type="molecule type" value="Genomic_DNA"/>
</dbReference>
<feature type="region of interest" description="Disordered" evidence="1">
    <location>
        <begin position="204"/>
        <end position="246"/>
    </location>
</feature>
<protein>
    <submittedName>
        <fullName evidence="2">Uncharacterized protein</fullName>
    </submittedName>
</protein>
<feature type="region of interest" description="Disordered" evidence="1">
    <location>
        <begin position="106"/>
        <end position="150"/>
    </location>
</feature>
<dbReference type="Proteomes" id="UP000320762">
    <property type="component" value="Unassembled WGS sequence"/>
</dbReference>
<feature type="compositionally biased region" description="Low complexity" evidence="1">
    <location>
        <begin position="208"/>
        <end position="223"/>
    </location>
</feature>
<dbReference type="AlphaFoldDB" id="A0A550CXT8"/>
<comment type="caution">
    <text evidence="2">The sequence shown here is derived from an EMBL/GenBank/DDBJ whole genome shotgun (WGS) entry which is preliminary data.</text>
</comment>
<reference evidence="2 3" key="1">
    <citation type="journal article" date="2019" name="New Phytol.">
        <title>Comparative genomics reveals unique wood-decay strategies and fruiting body development in the Schizophyllaceae.</title>
        <authorList>
            <person name="Almasi E."/>
            <person name="Sahu N."/>
            <person name="Krizsan K."/>
            <person name="Balint B."/>
            <person name="Kovacs G.M."/>
            <person name="Kiss B."/>
            <person name="Cseklye J."/>
            <person name="Drula E."/>
            <person name="Henrissat B."/>
            <person name="Nagy I."/>
            <person name="Chovatia M."/>
            <person name="Adam C."/>
            <person name="LaButti K."/>
            <person name="Lipzen A."/>
            <person name="Riley R."/>
            <person name="Grigoriev I.V."/>
            <person name="Nagy L.G."/>
        </authorList>
    </citation>
    <scope>NUCLEOTIDE SEQUENCE [LARGE SCALE GENOMIC DNA]</scope>
    <source>
        <strain evidence="2 3">NL-1724</strain>
    </source>
</reference>
<proteinExistence type="predicted"/>